<dbReference type="Proteomes" id="UP000593562">
    <property type="component" value="Unassembled WGS sequence"/>
</dbReference>
<dbReference type="AlphaFoldDB" id="A0A7J7DS01"/>
<organism evidence="2 3">
    <name type="scientific">Tripterygium wilfordii</name>
    <name type="common">Thunder God vine</name>
    <dbReference type="NCBI Taxonomy" id="458696"/>
    <lineage>
        <taxon>Eukaryota</taxon>
        <taxon>Viridiplantae</taxon>
        <taxon>Streptophyta</taxon>
        <taxon>Embryophyta</taxon>
        <taxon>Tracheophyta</taxon>
        <taxon>Spermatophyta</taxon>
        <taxon>Magnoliopsida</taxon>
        <taxon>eudicotyledons</taxon>
        <taxon>Gunneridae</taxon>
        <taxon>Pentapetalae</taxon>
        <taxon>rosids</taxon>
        <taxon>fabids</taxon>
        <taxon>Celastrales</taxon>
        <taxon>Celastraceae</taxon>
        <taxon>Tripterygium</taxon>
    </lineage>
</organism>
<sequence>MHNASSSPHSTAPNLRSACWPVNTESGTLGSSGEIDRNTMEPIYSRVQRWVV</sequence>
<evidence type="ECO:0000256" key="1">
    <source>
        <dbReference type="SAM" id="MobiDB-lite"/>
    </source>
</evidence>
<keyword evidence="3" id="KW-1185">Reference proteome</keyword>
<feature type="region of interest" description="Disordered" evidence="1">
    <location>
        <begin position="1"/>
        <end position="36"/>
    </location>
</feature>
<feature type="compositionally biased region" description="Polar residues" evidence="1">
    <location>
        <begin position="1"/>
        <end position="14"/>
    </location>
</feature>
<accession>A0A7J7DS01</accession>
<dbReference type="InParanoid" id="A0A7J7DS01"/>
<evidence type="ECO:0000313" key="2">
    <source>
        <dbReference type="EMBL" id="KAF5749140.1"/>
    </source>
</evidence>
<evidence type="ECO:0000313" key="3">
    <source>
        <dbReference type="Proteomes" id="UP000593562"/>
    </source>
</evidence>
<name>A0A7J7DS01_TRIWF</name>
<reference evidence="2 3" key="1">
    <citation type="journal article" date="2020" name="Nat. Commun.">
        <title>Genome of Tripterygium wilfordii and identification of cytochrome P450 involved in triptolide biosynthesis.</title>
        <authorList>
            <person name="Tu L."/>
            <person name="Su P."/>
            <person name="Zhang Z."/>
            <person name="Gao L."/>
            <person name="Wang J."/>
            <person name="Hu T."/>
            <person name="Zhou J."/>
            <person name="Zhang Y."/>
            <person name="Zhao Y."/>
            <person name="Liu Y."/>
            <person name="Song Y."/>
            <person name="Tong Y."/>
            <person name="Lu Y."/>
            <person name="Yang J."/>
            <person name="Xu C."/>
            <person name="Jia M."/>
            <person name="Peters R.J."/>
            <person name="Huang L."/>
            <person name="Gao W."/>
        </authorList>
    </citation>
    <scope>NUCLEOTIDE SEQUENCE [LARGE SCALE GENOMIC DNA]</scope>
    <source>
        <strain evidence="3">cv. XIE 37</strain>
        <tissue evidence="2">Leaf</tissue>
    </source>
</reference>
<comment type="caution">
    <text evidence="2">The sequence shown here is derived from an EMBL/GenBank/DDBJ whole genome shotgun (WGS) entry which is preliminary data.</text>
</comment>
<protein>
    <submittedName>
        <fullName evidence="2">Uncharacterized protein</fullName>
    </submittedName>
</protein>
<gene>
    <name evidence="2" type="ORF">HS088_TW04G01103</name>
</gene>
<proteinExistence type="predicted"/>
<dbReference type="EMBL" id="JAAARO010000004">
    <property type="protein sequence ID" value="KAF5749140.1"/>
    <property type="molecule type" value="Genomic_DNA"/>
</dbReference>